<comment type="caution">
    <text evidence="4">The sequence shown here is derived from an EMBL/GenBank/DDBJ whole genome shotgun (WGS) entry which is preliminary data.</text>
</comment>
<organism evidence="4 5">
    <name type="scientific">Pararhodospirillum oryzae</name>
    <dbReference type="NCBI Taxonomy" id="478448"/>
    <lineage>
        <taxon>Bacteria</taxon>
        <taxon>Pseudomonadati</taxon>
        <taxon>Pseudomonadota</taxon>
        <taxon>Alphaproteobacteria</taxon>
        <taxon>Rhodospirillales</taxon>
        <taxon>Rhodospirillaceae</taxon>
        <taxon>Pararhodospirillum</taxon>
    </lineage>
</organism>
<name>A0A512H7H5_9PROT</name>
<sequence>MLQDFQRNLAAVLMGTLVMSTTVSPAGAATPDRHASGPVAGKNAAPHQKTPVPPAPGVKANAPAPGALTHASTSAPRPATKPGTRSAEAHAGAISAHPAKTAPAAPPKAAALISGHAPRPGAVAGRAPAPTPPVAHVAAGVPIPTSKPTGAIRALASGPLVAMGTVIVPPVKPASKAGAATPVALSARLTTTGAPLPTPHPKPAFVAAMTARPFDAPRPPDGSKPAFPMGLSTRPAYTPAIAVAPAYDPLLSRRSYWSCVPFVQHASAVHLTGDGWRWWDNAAGQYHRGSAPRPGSVLVFKRSRDLDRGHVALVRAILDRRTIRVDHANWGSGGYKGKIDVGVIVRDVSPRNDWSMTRVWYTPINDLGSTAYPTYGFVYPDRVNGSRDG</sequence>
<keyword evidence="5" id="KW-1185">Reference proteome</keyword>
<keyword evidence="2" id="KW-0732">Signal</keyword>
<dbReference type="PROSITE" id="PS50911">
    <property type="entry name" value="CHAP"/>
    <property type="match status" value="1"/>
</dbReference>
<feature type="signal peptide" evidence="2">
    <location>
        <begin position="1"/>
        <end position="28"/>
    </location>
</feature>
<reference evidence="4 5" key="1">
    <citation type="submission" date="2019-07" db="EMBL/GenBank/DDBJ databases">
        <title>Whole genome shotgun sequence of Rhodospirillum oryzae NBRC 107573.</title>
        <authorList>
            <person name="Hosoyama A."/>
            <person name="Uohara A."/>
            <person name="Ohji S."/>
            <person name="Ichikawa N."/>
        </authorList>
    </citation>
    <scope>NUCLEOTIDE SEQUENCE [LARGE SCALE GENOMIC DNA]</scope>
    <source>
        <strain evidence="4 5">NBRC 107573</strain>
    </source>
</reference>
<feature type="domain" description="Peptidase C51" evidence="3">
    <location>
        <begin position="234"/>
        <end position="363"/>
    </location>
</feature>
<dbReference type="Pfam" id="PF05257">
    <property type="entry name" value="CHAP"/>
    <property type="match status" value="1"/>
</dbReference>
<feature type="compositionally biased region" description="Low complexity" evidence="1">
    <location>
        <begin position="96"/>
        <end position="130"/>
    </location>
</feature>
<accession>A0A512H7H5</accession>
<feature type="chain" id="PRO_5022207100" description="Peptidase C51 domain-containing protein" evidence="2">
    <location>
        <begin position="29"/>
        <end position="389"/>
    </location>
</feature>
<dbReference type="Gene3D" id="3.90.1720.10">
    <property type="entry name" value="endopeptidase domain like (from Nostoc punctiforme)"/>
    <property type="match status" value="1"/>
</dbReference>
<feature type="region of interest" description="Disordered" evidence="1">
    <location>
        <begin position="25"/>
        <end position="130"/>
    </location>
</feature>
<evidence type="ECO:0000259" key="3">
    <source>
        <dbReference type="PROSITE" id="PS50911"/>
    </source>
</evidence>
<dbReference type="EMBL" id="BJZO01000035">
    <property type="protein sequence ID" value="GEO81407.1"/>
    <property type="molecule type" value="Genomic_DNA"/>
</dbReference>
<dbReference type="AlphaFoldDB" id="A0A512H7H5"/>
<proteinExistence type="predicted"/>
<evidence type="ECO:0000256" key="1">
    <source>
        <dbReference type="SAM" id="MobiDB-lite"/>
    </source>
</evidence>
<evidence type="ECO:0000313" key="4">
    <source>
        <dbReference type="EMBL" id="GEO81407.1"/>
    </source>
</evidence>
<evidence type="ECO:0000256" key="2">
    <source>
        <dbReference type="SAM" id="SignalP"/>
    </source>
</evidence>
<dbReference type="InterPro" id="IPR038765">
    <property type="entry name" value="Papain-like_cys_pep_sf"/>
</dbReference>
<gene>
    <name evidence="4" type="ORF">ROR02_15380</name>
</gene>
<dbReference type="RefSeq" id="WP_281291014.1">
    <property type="nucleotide sequence ID" value="NZ_BJZO01000035.1"/>
</dbReference>
<protein>
    <recommendedName>
        <fullName evidence="3">Peptidase C51 domain-containing protein</fullName>
    </recommendedName>
</protein>
<dbReference type="InterPro" id="IPR007921">
    <property type="entry name" value="CHAP_dom"/>
</dbReference>
<dbReference type="SUPFAM" id="SSF54001">
    <property type="entry name" value="Cysteine proteinases"/>
    <property type="match status" value="1"/>
</dbReference>
<dbReference type="Proteomes" id="UP000321567">
    <property type="component" value="Unassembled WGS sequence"/>
</dbReference>
<evidence type="ECO:0000313" key="5">
    <source>
        <dbReference type="Proteomes" id="UP000321567"/>
    </source>
</evidence>